<dbReference type="EMBL" id="CDMC01000021">
    <property type="protein sequence ID" value="CEL10863.1"/>
    <property type="molecule type" value="Genomic_DNA"/>
</dbReference>
<dbReference type="Proteomes" id="UP000054771">
    <property type="component" value="Unassembled WGS sequence"/>
</dbReference>
<organism evidence="2 3">
    <name type="scientific">Aspergillus calidoustus</name>
    <dbReference type="NCBI Taxonomy" id="454130"/>
    <lineage>
        <taxon>Eukaryota</taxon>
        <taxon>Fungi</taxon>
        <taxon>Dikarya</taxon>
        <taxon>Ascomycota</taxon>
        <taxon>Pezizomycotina</taxon>
        <taxon>Eurotiomycetes</taxon>
        <taxon>Eurotiomycetidae</taxon>
        <taxon>Eurotiales</taxon>
        <taxon>Aspergillaceae</taxon>
        <taxon>Aspergillus</taxon>
        <taxon>Aspergillus subgen. Nidulantes</taxon>
    </lineage>
</organism>
<evidence type="ECO:0000313" key="3">
    <source>
        <dbReference type="Proteomes" id="UP000054771"/>
    </source>
</evidence>
<feature type="region of interest" description="Disordered" evidence="1">
    <location>
        <begin position="166"/>
        <end position="191"/>
    </location>
</feature>
<sequence length="214" mass="24463">MYMTAGHPIYTHTDTVTKPDPSKPMIPDVELPLYKYNRHVPKIGDMDSGYTAIGGWMFEAVGRVVDVERRPGVNHPDGTLVWVEPIADRMEHFVIPYHTPELAMFTSIASWNWDIPSTRCKPLPRVGEVADGIRVLPDGICFVRRGRVIKVQEDPYRVVFIEPESPEHPRSEGFPRVQRPEDVGLQREPVVERPHAVRFQGNRDFERSDDVPSN</sequence>
<reference evidence="3" key="1">
    <citation type="journal article" date="2016" name="Genome Announc.">
        <title>Draft genome sequences of fungus Aspergillus calidoustus.</title>
        <authorList>
            <person name="Horn F."/>
            <person name="Linde J."/>
            <person name="Mattern D.J."/>
            <person name="Walther G."/>
            <person name="Guthke R."/>
            <person name="Scherlach K."/>
            <person name="Martin K."/>
            <person name="Brakhage A.A."/>
            <person name="Petzke L."/>
            <person name="Valiante V."/>
        </authorList>
    </citation>
    <scope>NUCLEOTIDE SEQUENCE [LARGE SCALE GENOMIC DNA]</scope>
    <source>
        <strain evidence="3">SF006504</strain>
    </source>
</reference>
<dbReference type="OrthoDB" id="10373056at2759"/>
<proteinExistence type="predicted"/>
<gene>
    <name evidence="2" type="ORF">ASPCAL13971</name>
</gene>
<dbReference type="AlphaFoldDB" id="A0A0U5GLQ7"/>
<keyword evidence="3" id="KW-1185">Reference proteome</keyword>
<accession>A0A0U5GLQ7</accession>
<name>A0A0U5GLQ7_ASPCI</name>
<evidence type="ECO:0000256" key="1">
    <source>
        <dbReference type="SAM" id="MobiDB-lite"/>
    </source>
</evidence>
<protein>
    <submittedName>
        <fullName evidence="2">Uncharacterized protein</fullName>
    </submittedName>
</protein>
<evidence type="ECO:0000313" key="2">
    <source>
        <dbReference type="EMBL" id="CEL10863.1"/>
    </source>
</evidence>